<keyword evidence="3" id="KW-0472">Membrane</keyword>
<name>A0A8K0UNZ6_9AGAR</name>
<dbReference type="Pfam" id="PF07690">
    <property type="entry name" value="MFS_1"/>
    <property type="match status" value="1"/>
</dbReference>
<feature type="domain" description="Major facilitator superfamily (MFS) profile" evidence="4">
    <location>
        <begin position="1"/>
        <end position="292"/>
    </location>
</feature>
<gene>
    <name evidence="5" type="ORF">BXZ70DRAFT_936573</name>
</gene>
<feature type="transmembrane region" description="Helical" evidence="3">
    <location>
        <begin position="191"/>
        <end position="212"/>
    </location>
</feature>
<dbReference type="PANTHER" id="PTHR11360">
    <property type="entry name" value="MONOCARBOXYLATE TRANSPORTER"/>
    <property type="match status" value="1"/>
</dbReference>
<comment type="similarity">
    <text evidence="2">Belongs to the major facilitator superfamily. Monocarboxylate porter (TC 2.A.1.13) family.</text>
</comment>
<evidence type="ECO:0000259" key="4">
    <source>
        <dbReference type="PROSITE" id="PS50850"/>
    </source>
</evidence>
<evidence type="ECO:0000313" key="5">
    <source>
        <dbReference type="EMBL" id="KAH8100923.1"/>
    </source>
</evidence>
<dbReference type="InterPro" id="IPR011701">
    <property type="entry name" value="MFS"/>
</dbReference>
<dbReference type="PROSITE" id="PS50850">
    <property type="entry name" value="MFS"/>
    <property type="match status" value="1"/>
</dbReference>
<dbReference type="AlphaFoldDB" id="A0A8K0UNZ6"/>
<keyword evidence="6" id="KW-1185">Reference proteome</keyword>
<dbReference type="GO" id="GO:0022857">
    <property type="term" value="F:transmembrane transporter activity"/>
    <property type="evidence" value="ECO:0007669"/>
    <property type="project" value="InterPro"/>
</dbReference>
<dbReference type="InterPro" id="IPR020846">
    <property type="entry name" value="MFS_dom"/>
</dbReference>
<feature type="transmembrane region" description="Helical" evidence="3">
    <location>
        <begin position="134"/>
        <end position="154"/>
    </location>
</feature>
<feature type="transmembrane region" description="Helical" evidence="3">
    <location>
        <begin position="51"/>
        <end position="71"/>
    </location>
</feature>
<feature type="transmembrane region" description="Helical" evidence="3">
    <location>
        <begin position="166"/>
        <end position="185"/>
    </location>
</feature>
<evidence type="ECO:0000313" key="6">
    <source>
        <dbReference type="Proteomes" id="UP000813824"/>
    </source>
</evidence>
<dbReference type="InterPro" id="IPR050327">
    <property type="entry name" value="Proton-linked_MCT"/>
</dbReference>
<evidence type="ECO:0000256" key="3">
    <source>
        <dbReference type="SAM" id="Phobius"/>
    </source>
</evidence>
<dbReference type="PANTHER" id="PTHR11360:SF287">
    <property type="entry name" value="MFS MONOCARBOXYLATE TRANSPORTER"/>
    <property type="match status" value="1"/>
</dbReference>
<feature type="transmembrane region" description="Helical" evidence="3">
    <location>
        <begin position="224"/>
        <end position="245"/>
    </location>
</feature>
<comment type="caution">
    <text evidence="5">The sequence shown here is derived from an EMBL/GenBank/DDBJ whole genome shotgun (WGS) entry which is preliminary data.</text>
</comment>
<dbReference type="Gene3D" id="1.20.1250.20">
    <property type="entry name" value="MFS general substrate transporter like domains"/>
    <property type="match status" value="2"/>
</dbReference>
<proteinExistence type="inferred from homology"/>
<accession>A0A8K0UNZ6</accession>
<dbReference type="InterPro" id="IPR036259">
    <property type="entry name" value="MFS_trans_sf"/>
</dbReference>
<feature type="transmembrane region" description="Helical" evidence="3">
    <location>
        <begin position="265"/>
        <end position="290"/>
    </location>
</feature>
<dbReference type="Proteomes" id="UP000813824">
    <property type="component" value="Unassembled WGS sequence"/>
</dbReference>
<protein>
    <submittedName>
        <fullName evidence="5">Major facilitator superfamily domain-containing protein</fullName>
    </submittedName>
</protein>
<reference evidence="5" key="1">
    <citation type="journal article" date="2021" name="New Phytol.">
        <title>Evolutionary innovations through gain and loss of genes in the ectomycorrhizal Boletales.</title>
        <authorList>
            <person name="Wu G."/>
            <person name="Miyauchi S."/>
            <person name="Morin E."/>
            <person name="Kuo A."/>
            <person name="Drula E."/>
            <person name="Varga T."/>
            <person name="Kohler A."/>
            <person name="Feng B."/>
            <person name="Cao Y."/>
            <person name="Lipzen A."/>
            <person name="Daum C."/>
            <person name="Hundley H."/>
            <person name="Pangilinan J."/>
            <person name="Johnson J."/>
            <person name="Barry K."/>
            <person name="LaButti K."/>
            <person name="Ng V."/>
            <person name="Ahrendt S."/>
            <person name="Min B."/>
            <person name="Choi I.G."/>
            <person name="Park H."/>
            <person name="Plett J.M."/>
            <person name="Magnuson J."/>
            <person name="Spatafora J.W."/>
            <person name="Nagy L.G."/>
            <person name="Henrissat B."/>
            <person name="Grigoriev I.V."/>
            <person name="Yang Z.L."/>
            <person name="Xu J."/>
            <person name="Martin F.M."/>
        </authorList>
    </citation>
    <scope>NUCLEOTIDE SEQUENCE</scope>
    <source>
        <strain evidence="5">KKN 215</strain>
    </source>
</reference>
<evidence type="ECO:0000256" key="1">
    <source>
        <dbReference type="ARBA" id="ARBA00004141"/>
    </source>
</evidence>
<dbReference type="SUPFAM" id="SSF103473">
    <property type="entry name" value="MFS general substrate transporter"/>
    <property type="match status" value="1"/>
</dbReference>
<keyword evidence="3" id="KW-0812">Transmembrane</keyword>
<comment type="subcellular location">
    <subcellularLocation>
        <location evidence="1">Membrane</location>
        <topology evidence="1">Multi-pass membrane protein</topology>
    </subcellularLocation>
</comment>
<keyword evidence="3" id="KW-1133">Transmembrane helix</keyword>
<feature type="transmembrane region" description="Helical" evidence="3">
    <location>
        <begin position="20"/>
        <end position="39"/>
    </location>
</feature>
<evidence type="ECO:0000256" key="2">
    <source>
        <dbReference type="ARBA" id="ARBA00006727"/>
    </source>
</evidence>
<dbReference type="EMBL" id="JAEVFJ010000014">
    <property type="protein sequence ID" value="KAH8100923.1"/>
    <property type="molecule type" value="Genomic_DNA"/>
</dbReference>
<dbReference type="OrthoDB" id="2213137at2759"/>
<organism evidence="5 6">
    <name type="scientific">Cristinia sonorae</name>
    <dbReference type="NCBI Taxonomy" id="1940300"/>
    <lineage>
        <taxon>Eukaryota</taxon>
        <taxon>Fungi</taxon>
        <taxon>Dikarya</taxon>
        <taxon>Basidiomycota</taxon>
        <taxon>Agaricomycotina</taxon>
        <taxon>Agaricomycetes</taxon>
        <taxon>Agaricomycetidae</taxon>
        <taxon>Agaricales</taxon>
        <taxon>Pleurotineae</taxon>
        <taxon>Stephanosporaceae</taxon>
        <taxon>Cristinia</taxon>
    </lineage>
</organism>
<feature type="transmembrane region" description="Helical" evidence="3">
    <location>
        <begin position="101"/>
        <end position="128"/>
    </location>
</feature>
<sequence>MLYWPTMFLIPEWFVNRRGLAGGIIFAGSGIGGFVFPFIVNGLLDAVGYRWTLRIWAAIMMVIGGVAILGIRRRIPVPKYRPGQQRPRLIPRNMQFFQSPIFWCFSITYLLQAMSYFPVSLYIAAFTATISSPLSATIVLSLFNSSGVIGQIFIGWLSDRMPYPRIMVASAFASSLAAFLLWGFADTLGLVFAFAIVFGSLSGGFSSVAFAASADSAGANPEQASMAMSAFTVVKGLAAVVGPVVSGVLLEAGQTSMFGGKYGKFGFGAVEIFVGSCAAATSITSLAVAATRPKAGLAM</sequence>
<dbReference type="GO" id="GO:0016020">
    <property type="term" value="C:membrane"/>
    <property type="evidence" value="ECO:0007669"/>
    <property type="project" value="UniProtKB-SubCell"/>
</dbReference>